<accession>A0ABY7CW60</accession>
<sequence length="49" mass="5405">MDDPLDESQDASDGYDADEDAEGSSYWSEEEDNPLPQETDNDYDGDAEG</sequence>
<feature type="region of interest" description="Disordered" evidence="1">
    <location>
        <begin position="1"/>
        <end position="49"/>
    </location>
</feature>
<dbReference type="Proteomes" id="UP001164743">
    <property type="component" value="Chromosome 10A"/>
</dbReference>
<proteinExistence type="predicted"/>
<evidence type="ECO:0000256" key="1">
    <source>
        <dbReference type="SAM" id="MobiDB-lite"/>
    </source>
</evidence>
<evidence type="ECO:0000313" key="2">
    <source>
        <dbReference type="EMBL" id="WAQ89163.1"/>
    </source>
</evidence>
<dbReference type="GeneID" id="77801672"/>
<gene>
    <name evidence="2" type="ORF">PtA15_10A587</name>
</gene>
<dbReference type="RefSeq" id="XP_053024718.1">
    <property type="nucleotide sequence ID" value="XM_053160777.1"/>
</dbReference>
<keyword evidence="3" id="KW-1185">Reference proteome</keyword>
<reference evidence="2" key="1">
    <citation type="submission" date="2022-10" db="EMBL/GenBank/DDBJ databases">
        <title>Puccinia triticina Genome sequencing and assembly.</title>
        <authorList>
            <person name="Li C."/>
        </authorList>
    </citation>
    <scope>NUCLEOTIDE SEQUENCE</scope>
    <source>
        <strain evidence="2">Pt15</strain>
    </source>
</reference>
<name>A0ABY7CW60_9BASI</name>
<organism evidence="2 3">
    <name type="scientific">Puccinia triticina</name>
    <dbReference type="NCBI Taxonomy" id="208348"/>
    <lineage>
        <taxon>Eukaryota</taxon>
        <taxon>Fungi</taxon>
        <taxon>Dikarya</taxon>
        <taxon>Basidiomycota</taxon>
        <taxon>Pucciniomycotina</taxon>
        <taxon>Pucciniomycetes</taxon>
        <taxon>Pucciniales</taxon>
        <taxon>Pucciniaceae</taxon>
        <taxon>Puccinia</taxon>
    </lineage>
</organism>
<dbReference type="EMBL" id="CP110430">
    <property type="protein sequence ID" value="WAQ89163.1"/>
    <property type="molecule type" value="Genomic_DNA"/>
</dbReference>
<protein>
    <submittedName>
        <fullName evidence="2">Uncharacterized protein</fullName>
    </submittedName>
</protein>
<evidence type="ECO:0000313" key="3">
    <source>
        <dbReference type="Proteomes" id="UP001164743"/>
    </source>
</evidence>